<name>A0A9P6JS41_9AGAR</name>
<dbReference type="InterPro" id="IPR033121">
    <property type="entry name" value="PEPTIDASE_A1"/>
</dbReference>
<comment type="similarity">
    <text evidence="1 3">Belongs to the peptidase A1 family.</text>
</comment>
<dbReference type="PROSITE" id="PS51767">
    <property type="entry name" value="PEPTIDASE_A1"/>
    <property type="match status" value="1"/>
</dbReference>
<evidence type="ECO:0000313" key="8">
    <source>
        <dbReference type="EMBL" id="KAF9530508.1"/>
    </source>
</evidence>
<evidence type="ECO:0000259" key="7">
    <source>
        <dbReference type="PROSITE" id="PS51767"/>
    </source>
</evidence>
<keyword evidence="5" id="KW-1133">Transmembrane helix</keyword>
<dbReference type="SUPFAM" id="SSF50630">
    <property type="entry name" value="Acid proteases"/>
    <property type="match status" value="1"/>
</dbReference>
<proteinExistence type="inferred from homology"/>
<dbReference type="GO" id="GO:0006508">
    <property type="term" value="P:proteolysis"/>
    <property type="evidence" value="ECO:0007669"/>
    <property type="project" value="UniProtKB-KW"/>
</dbReference>
<evidence type="ECO:0000256" key="1">
    <source>
        <dbReference type="ARBA" id="ARBA00007447"/>
    </source>
</evidence>
<gene>
    <name evidence="8" type="ORF">CPB83DRAFT_850451</name>
</gene>
<dbReference type="PRINTS" id="PR00792">
    <property type="entry name" value="PEPSIN"/>
</dbReference>
<dbReference type="InterPro" id="IPR021109">
    <property type="entry name" value="Peptidase_aspartic_dom_sf"/>
</dbReference>
<feature type="domain" description="Peptidase A1" evidence="7">
    <location>
        <begin position="64"/>
        <end position="397"/>
    </location>
</feature>
<dbReference type="Pfam" id="PF00026">
    <property type="entry name" value="Asp"/>
    <property type="match status" value="1"/>
</dbReference>
<keyword evidence="2 3" id="KW-0064">Aspartyl protease</keyword>
<feature type="signal peptide" evidence="6">
    <location>
        <begin position="1"/>
        <end position="21"/>
    </location>
</feature>
<dbReference type="GO" id="GO:0004190">
    <property type="term" value="F:aspartic-type endopeptidase activity"/>
    <property type="evidence" value="ECO:0007669"/>
    <property type="project" value="UniProtKB-KW"/>
</dbReference>
<organism evidence="8 9">
    <name type="scientific">Crepidotus variabilis</name>
    <dbReference type="NCBI Taxonomy" id="179855"/>
    <lineage>
        <taxon>Eukaryota</taxon>
        <taxon>Fungi</taxon>
        <taxon>Dikarya</taxon>
        <taxon>Basidiomycota</taxon>
        <taxon>Agaricomycotina</taxon>
        <taxon>Agaricomycetes</taxon>
        <taxon>Agaricomycetidae</taxon>
        <taxon>Agaricales</taxon>
        <taxon>Agaricineae</taxon>
        <taxon>Crepidotaceae</taxon>
        <taxon>Crepidotus</taxon>
    </lineage>
</organism>
<keyword evidence="3" id="KW-0645">Protease</keyword>
<dbReference type="InterPro" id="IPR001461">
    <property type="entry name" value="Aspartic_peptidase_A1"/>
</dbReference>
<dbReference type="OrthoDB" id="771136at2759"/>
<dbReference type="PANTHER" id="PTHR47966:SF57">
    <property type="entry name" value="PEPTIDASE A1 DOMAIN-CONTAINING PROTEIN"/>
    <property type="match status" value="1"/>
</dbReference>
<evidence type="ECO:0000256" key="3">
    <source>
        <dbReference type="RuleBase" id="RU000454"/>
    </source>
</evidence>
<keyword evidence="9" id="KW-1185">Reference proteome</keyword>
<feature type="chain" id="PRO_5040364145" evidence="6">
    <location>
        <begin position="22"/>
        <end position="559"/>
    </location>
</feature>
<dbReference type="PROSITE" id="PS00141">
    <property type="entry name" value="ASP_PROTEASE"/>
    <property type="match status" value="1"/>
</dbReference>
<dbReference type="EMBL" id="MU157839">
    <property type="protein sequence ID" value="KAF9530508.1"/>
    <property type="molecule type" value="Genomic_DNA"/>
</dbReference>
<reference evidence="8" key="1">
    <citation type="submission" date="2020-11" db="EMBL/GenBank/DDBJ databases">
        <authorList>
            <consortium name="DOE Joint Genome Institute"/>
            <person name="Ahrendt S."/>
            <person name="Riley R."/>
            <person name="Andreopoulos W."/>
            <person name="Labutti K."/>
            <person name="Pangilinan J."/>
            <person name="Ruiz-Duenas F.J."/>
            <person name="Barrasa J.M."/>
            <person name="Sanchez-Garcia M."/>
            <person name="Camarero S."/>
            <person name="Miyauchi S."/>
            <person name="Serrano A."/>
            <person name="Linde D."/>
            <person name="Babiker R."/>
            <person name="Drula E."/>
            <person name="Ayuso-Fernandez I."/>
            <person name="Pacheco R."/>
            <person name="Padilla G."/>
            <person name="Ferreira P."/>
            <person name="Barriuso J."/>
            <person name="Kellner H."/>
            <person name="Castanera R."/>
            <person name="Alfaro M."/>
            <person name="Ramirez L."/>
            <person name="Pisabarro A.G."/>
            <person name="Kuo A."/>
            <person name="Tritt A."/>
            <person name="Lipzen A."/>
            <person name="He G."/>
            <person name="Yan M."/>
            <person name="Ng V."/>
            <person name="Cullen D."/>
            <person name="Martin F."/>
            <person name="Rosso M.-N."/>
            <person name="Henrissat B."/>
            <person name="Hibbett D."/>
            <person name="Martinez A.T."/>
            <person name="Grigoriev I.V."/>
        </authorList>
    </citation>
    <scope>NUCLEOTIDE SEQUENCE</scope>
    <source>
        <strain evidence="8">CBS 506.95</strain>
    </source>
</reference>
<evidence type="ECO:0000256" key="6">
    <source>
        <dbReference type="SAM" id="SignalP"/>
    </source>
</evidence>
<keyword evidence="6" id="KW-0732">Signal</keyword>
<evidence type="ECO:0000256" key="5">
    <source>
        <dbReference type="SAM" id="Phobius"/>
    </source>
</evidence>
<dbReference type="Proteomes" id="UP000807306">
    <property type="component" value="Unassembled WGS sequence"/>
</dbReference>
<feature type="compositionally biased region" description="Low complexity" evidence="4">
    <location>
        <begin position="457"/>
        <end position="469"/>
    </location>
</feature>
<protein>
    <submittedName>
        <fullName evidence="8">Aspartic peptidase domain-containing protein</fullName>
    </submittedName>
</protein>
<dbReference type="InterPro" id="IPR034164">
    <property type="entry name" value="Pepsin-like_dom"/>
</dbReference>
<keyword evidence="3" id="KW-0378">Hydrolase</keyword>
<dbReference type="InterPro" id="IPR001969">
    <property type="entry name" value="Aspartic_peptidase_AS"/>
</dbReference>
<feature type="region of interest" description="Disordered" evidence="4">
    <location>
        <begin position="443"/>
        <end position="478"/>
    </location>
</feature>
<feature type="transmembrane region" description="Helical" evidence="5">
    <location>
        <begin position="490"/>
        <end position="514"/>
    </location>
</feature>
<dbReference type="CDD" id="cd05471">
    <property type="entry name" value="pepsin_like"/>
    <property type="match status" value="1"/>
</dbReference>
<dbReference type="AlphaFoldDB" id="A0A9P6JS41"/>
<keyword evidence="5" id="KW-0812">Transmembrane</keyword>
<dbReference type="Gene3D" id="2.40.70.10">
    <property type="entry name" value="Acid Proteases"/>
    <property type="match status" value="2"/>
</dbReference>
<keyword evidence="5" id="KW-0472">Membrane</keyword>
<evidence type="ECO:0000256" key="4">
    <source>
        <dbReference type="SAM" id="MobiDB-lite"/>
    </source>
</evidence>
<evidence type="ECO:0000313" key="9">
    <source>
        <dbReference type="Proteomes" id="UP000807306"/>
    </source>
</evidence>
<evidence type="ECO:0000256" key="2">
    <source>
        <dbReference type="ARBA" id="ARBA00022750"/>
    </source>
</evidence>
<comment type="caution">
    <text evidence="8">The sequence shown here is derived from an EMBL/GenBank/DDBJ whole genome shotgun (WGS) entry which is preliminary data.</text>
</comment>
<sequence length="559" mass="59243">MGRSTFLTYVSFFTALTYVSALNVPFERRAPRGVYAASPLSPSRYSLSASTDSEKVGNVNDMRYTTNITVNGKSVTVALDTGSTDLWVNPPGGIGPFNDTKIPVTLAYGDGSYGAKGTIGVGPATLGTYTVEKQAFLDVTQSTIKGLDDIGVYGILGLTFDLAQASKINDAIKAIDGDDATWGHSFLHNVFDQHPDQPNFIAIDLARSDDLEDTVGGSFYIGEYDPTYAGVAKAPHLTQFPEGGNRWTILMEAIEVGGSAVPFKTSIKGVPSGQAQTLLDTGNPNALFPTSTWNAIYSKIPGAVTSSDLGVWILPCNTTTLVELTFGGEKFPIHPLDLSTISEPIDLPDGRTVTACVSALQGADGFSDDGFEVALGDSFLRNVYSVYDFGDAKTKPYIQLLNQITPDKAVAQVASIRGKTLATLPIEISPAELLQIISSDSNALPTSTDTPIEPTGKSSANNKSKTSTSELSTDGNGLNLNVDTEDLKKYGLIAIGLLCVNALIGVVLIVFAVLNCVRKGATRKSGPIMASSQYAPVKLQDDYGHAPSSYATEPKHYGQ</sequence>
<dbReference type="PANTHER" id="PTHR47966">
    <property type="entry name" value="BETA-SITE APP-CLEAVING ENZYME, ISOFORM A-RELATED"/>
    <property type="match status" value="1"/>
</dbReference>
<accession>A0A9P6JS41</accession>